<dbReference type="InterPro" id="IPR000014">
    <property type="entry name" value="PAS"/>
</dbReference>
<dbReference type="CDD" id="cd00130">
    <property type="entry name" value="PAS"/>
    <property type="match status" value="2"/>
</dbReference>
<evidence type="ECO:0000313" key="5">
    <source>
        <dbReference type="EMBL" id="MCP8897915.1"/>
    </source>
</evidence>
<dbReference type="PROSITE" id="PS50113">
    <property type="entry name" value="PAC"/>
    <property type="match status" value="1"/>
</dbReference>
<dbReference type="SUPFAM" id="SSF58104">
    <property type="entry name" value="Methyl-accepting chemotaxis protein (MCP) signaling domain"/>
    <property type="match status" value="1"/>
</dbReference>
<gene>
    <name evidence="5" type="ORF">M6D89_01230</name>
</gene>
<reference evidence="5" key="2">
    <citation type="submission" date="2023-01" db="EMBL/GenBank/DDBJ databases">
        <title>Gilvimarinus xylanilyticus HB14 isolated from Caulerpa lentillifera aquaculture base in Hainan, China.</title>
        <authorList>
            <person name="Zhang Y.-J."/>
        </authorList>
    </citation>
    <scope>NUCLEOTIDE SEQUENCE</scope>
    <source>
        <strain evidence="5">HB14</strain>
    </source>
</reference>
<accession>A0A9X2KVC3</accession>
<evidence type="ECO:0000259" key="2">
    <source>
        <dbReference type="PROSITE" id="PS50111"/>
    </source>
</evidence>
<proteinExistence type="predicted"/>
<evidence type="ECO:0000256" key="1">
    <source>
        <dbReference type="PROSITE-ProRule" id="PRU00284"/>
    </source>
</evidence>
<dbReference type="Gene3D" id="1.10.287.950">
    <property type="entry name" value="Methyl-accepting chemotaxis protein"/>
    <property type="match status" value="1"/>
</dbReference>
<dbReference type="NCBIfam" id="TIGR00229">
    <property type="entry name" value="sensory_box"/>
    <property type="match status" value="2"/>
</dbReference>
<dbReference type="Pfam" id="PF00015">
    <property type="entry name" value="MCPsignal"/>
    <property type="match status" value="1"/>
</dbReference>
<feature type="domain" description="Methyl-accepting transducer" evidence="2">
    <location>
        <begin position="253"/>
        <end position="438"/>
    </location>
</feature>
<dbReference type="InterPro" id="IPR001610">
    <property type="entry name" value="PAC"/>
</dbReference>
<dbReference type="InterPro" id="IPR035965">
    <property type="entry name" value="PAS-like_dom_sf"/>
</dbReference>
<dbReference type="PANTHER" id="PTHR24422:SF10">
    <property type="entry name" value="CHEMOTAXIS PROTEIN METHYLTRANSFERASE 2"/>
    <property type="match status" value="1"/>
</dbReference>
<dbReference type="Gene3D" id="3.30.450.20">
    <property type="entry name" value="PAS domain"/>
    <property type="match status" value="2"/>
</dbReference>
<evidence type="ECO:0000313" key="6">
    <source>
        <dbReference type="Proteomes" id="UP001139319"/>
    </source>
</evidence>
<reference evidence="5" key="1">
    <citation type="submission" date="2022-05" db="EMBL/GenBank/DDBJ databases">
        <authorList>
            <person name="Sun H.-N."/>
        </authorList>
    </citation>
    <scope>NUCLEOTIDE SEQUENCE</scope>
    <source>
        <strain evidence="5">HB14</strain>
    </source>
</reference>
<dbReference type="RefSeq" id="WP_253966212.1">
    <property type="nucleotide sequence ID" value="NZ_JAMFTH010000001.1"/>
</dbReference>
<dbReference type="InterPro" id="IPR004089">
    <property type="entry name" value="MCPsignal_dom"/>
</dbReference>
<dbReference type="Pfam" id="PF08447">
    <property type="entry name" value="PAS_3"/>
    <property type="match status" value="1"/>
</dbReference>
<comment type="caution">
    <text evidence="5">The sequence shown here is derived from an EMBL/GenBank/DDBJ whole genome shotgun (WGS) entry which is preliminary data.</text>
</comment>
<evidence type="ECO:0000259" key="4">
    <source>
        <dbReference type="PROSITE" id="PS50113"/>
    </source>
</evidence>
<dbReference type="GO" id="GO:0006935">
    <property type="term" value="P:chemotaxis"/>
    <property type="evidence" value="ECO:0007669"/>
    <property type="project" value="UniProtKB-ARBA"/>
</dbReference>
<feature type="domain" description="PAS" evidence="3">
    <location>
        <begin position="140"/>
        <end position="187"/>
    </location>
</feature>
<dbReference type="AlphaFoldDB" id="A0A9X2KVC3"/>
<dbReference type="InterPro" id="IPR000700">
    <property type="entry name" value="PAS-assoc_C"/>
</dbReference>
<dbReference type="PANTHER" id="PTHR24422">
    <property type="entry name" value="CHEMOTAXIS PROTEIN METHYLTRANSFERASE"/>
    <property type="match status" value="1"/>
</dbReference>
<dbReference type="PROSITE" id="PS50112">
    <property type="entry name" value="PAS"/>
    <property type="match status" value="1"/>
</dbReference>
<dbReference type="InterPro" id="IPR050903">
    <property type="entry name" value="Bact_Chemotaxis_MeTrfase"/>
</dbReference>
<keyword evidence="1" id="KW-0807">Transducer</keyword>
<dbReference type="PROSITE" id="PS50111">
    <property type="entry name" value="CHEMOTAXIS_TRANSDUC_2"/>
    <property type="match status" value="1"/>
</dbReference>
<dbReference type="GO" id="GO:0007165">
    <property type="term" value="P:signal transduction"/>
    <property type="evidence" value="ECO:0007669"/>
    <property type="project" value="UniProtKB-KW"/>
</dbReference>
<dbReference type="SMART" id="SM00086">
    <property type="entry name" value="PAC"/>
    <property type="match status" value="2"/>
</dbReference>
<dbReference type="InterPro" id="IPR013655">
    <property type="entry name" value="PAS_fold_3"/>
</dbReference>
<dbReference type="GO" id="GO:0016020">
    <property type="term" value="C:membrane"/>
    <property type="evidence" value="ECO:0007669"/>
    <property type="project" value="InterPro"/>
</dbReference>
<organism evidence="5 6">
    <name type="scientific">Gilvimarinus xylanilyticus</name>
    <dbReference type="NCBI Taxonomy" id="2944139"/>
    <lineage>
        <taxon>Bacteria</taxon>
        <taxon>Pseudomonadati</taxon>
        <taxon>Pseudomonadota</taxon>
        <taxon>Gammaproteobacteria</taxon>
        <taxon>Cellvibrionales</taxon>
        <taxon>Cellvibrionaceae</taxon>
        <taxon>Gilvimarinus</taxon>
    </lineage>
</organism>
<feature type="domain" description="PAC" evidence="4">
    <location>
        <begin position="214"/>
        <end position="268"/>
    </location>
</feature>
<dbReference type="SMART" id="SM00283">
    <property type="entry name" value="MA"/>
    <property type="match status" value="1"/>
</dbReference>
<evidence type="ECO:0000259" key="3">
    <source>
        <dbReference type="PROSITE" id="PS50112"/>
    </source>
</evidence>
<dbReference type="Proteomes" id="UP001139319">
    <property type="component" value="Unassembled WGS sequence"/>
</dbReference>
<dbReference type="EMBL" id="JAMFTH010000001">
    <property type="protein sequence ID" value="MCP8897915.1"/>
    <property type="molecule type" value="Genomic_DNA"/>
</dbReference>
<keyword evidence="6" id="KW-1185">Reference proteome</keyword>
<name>A0A9X2KVC3_9GAMM</name>
<dbReference type="Pfam" id="PF13426">
    <property type="entry name" value="PAS_9"/>
    <property type="match status" value="1"/>
</dbReference>
<sequence>MFFQNKGLADRVRELEDELKVFSDIQSDLQQEMISFWLDSDCVIKGANQNFFRCTGYGDSDIRGKPLKEILVSSSLAKDHGRRMLECIEQGKHWHGAVQIVKKNGEEAWFRSIFQPRTMQAGKPPELVSYSTELTQTISQSREHQDMLQALHRSSAVIEFTLDGTILDANENFLSCVGYSKSDVVGKHHRMFCTPETAQSSEYAAFWGRLARGEFVSDRFERVGRSGNVIWLEASYNPIRDDTGKYYKVVKFATDITEQMKREAAITETSNIAYEVSQKTDADTDKGIRVINSTIETMQGLSSLMQDASNGINELDTQSERVSSLVDSIKAIADQTNLLALNAAIEAARAGDQGRGFSVVADEVRQLALRTSEATEQIVEVVAENKQLTKKSVSLIEASLADARRALESSSESGSVMNEIQASARQVVDAVSEFKRTL</sequence>
<protein>
    <submittedName>
        <fullName evidence="5">PAS domain-containing methyl-accepting chemotaxis protein</fullName>
    </submittedName>
</protein>
<dbReference type="SUPFAM" id="SSF55785">
    <property type="entry name" value="PYP-like sensor domain (PAS domain)"/>
    <property type="match status" value="2"/>
</dbReference>